<feature type="domain" description="PepSY" evidence="2">
    <location>
        <begin position="42"/>
        <end position="90"/>
    </location>
</feature>
<evidence type="ECO:0000313" key="4">
    <source>
        <dbReference type="Proteomes" id="UP001549097"/>
    </source>
</evidence>
<accession>A0ABV2LL31</accession>
<evidence type="ECO:0000256" key="1">
    <source>
        <dbReference type="SAM" id="MobiDB-lite"/>
    </source>
</evidence>
<dbReference type="Proteomes" id="UP001549097">
    <property type="component" value="Unassembled WGS sequence"/>
</dbReference>
<evidence type="ECO:0000313" key="3">
    <source>
        <dbReference type="EMBL" id="MET3728287.1"/>
    </source>
</evidence>
<reference evidence="3 4" key="1">
    <citation type="submission" date="2024-06" db="EMBL/GenBank/DDBJ databases">
        <title>Genomic Encyclopedia of Type Strains, Phase IV (KMG-IV): sequencing the most valuable type-strain genomes for metagenomic binning, comparative biology and taxonomic classification.</title>
        <authorList>
            <person name="Goeker M."/>
        </authorList>
    </citation>
    <scope>NUCLEOTIDE SEQUENCE [LARGE SCALE GENOMIC DNA]</scope>
    <source>
        <strain evidence="3 4">DSM 100124</strain>
    </source>
</reference>
<organism evidence="3 4">
    <name type="scientific">Fictibacillus halophilus</name>
    <dbReference type="NCBI Taxonomy" id="1610490"/>
    <lineage>
        <taxon>Bacteria</taxon>
        <taxon>Bacillati</taxon>
        <taxon>Bacillota</taxon>
        <taxon>Bacilli</taxon>
        <taxon>Bacillales</taxon>
        <taxon>Fictibacillaceae</taxon>
        <taxon>Fictibacillus</taxon>
    </lineage>
</organism>
<evidence type="ECO:0000259" key="2">
    <source>
        <dbReference type="Pfam" id="PF03413"/>
    </source>
</evidence>
<feature type="domain" description="PepSY" evidence="2">
    <location>
        <begin position="102"/>
        <end position="152"/>
    </location>
</feature>
<keyword evidence="4" id="KW-1185">Reference proteome</keyword>
<feature type="region of interest" description="Disordered" evidence="1">
    <location>
        <begin position="147"/>
        <end position="169"/>
    </location>
</feature>
<name>A0ABV2LL31_9BACL</name>
<feature type="domain" description="PepSY" evidence="2">
    <location>
        <begin position="170"/>
        <end position="226"/>
    </location>
</feature>
<proteinExistence type="predicted"/>
<dbReference type="RefSeq" id="WP_198767400.1">
    <property type="nucleotide sequence ID" value="NZ_JAEACF010000001.1"/>
</dbReference>
<dbReference type="EMBL" id="JBEPMP010000001">
    <property type="protein sequence ID" value="MET3728287.1"/>
    <property type="molecule type" value="Genomic_DNA"/>
</dbReference>
<gene>
    <name evidence="3" type="ORF">ABID52_001868</name>
</gene>
<sequence length="235" mass="26242">MNKKTAVISGIVIVILLLVFGTREWVNGNQGSTLEKEKMNRIVSAKYPGDILSTELTNREDKRQYKTVIKSEQGVYVIWSDAVSGEILDMNRTEDEESQRERITKDEAEKIAAKHGEVKSSEFNEENKVYLVRVQKEGKTYSLEINGTTGSINSKSEVESEDEPAQPNTKITEGKAKQIALKEVKGTVTDIELDDEDGVIVYEVEIETKTKEAQVIINAFSGEVSSVTMETKDSD</sequence>
<comment type="caution">
    <text evidence="3">The sequence shown here is derived from an EMBL/GenBank/DDBJ whole genome shotgun (WGS) entry which is preliminary data.</text>
</comment>
<protein>
    <submittedName>
        <fullName evidence="3">Membrane protein YkoI</fullName>
    </submittedName>
</protein>
<dbReference type="Pfam" id="PF03413">
    <property type="entry name" value="PepSY"/>
    <property type="match status" value="3"/>
</dbReference>
<dbReference type="Gene3D" id="3.10.450.40">
    <property type="match status" value="2"/>
</dbReference>
<dbReference type="InterPro" id="IPR025711">
    <property type="entry name" value="PepSY"/>
</dbReference>